<keyword evidence="5" id="KW-0328">Glycosyltransferase</keyword>
<evidence type="ECO:0000256" key="8">
    <source>
        <dbReference type="ARBA" id="ARBA00022989"/>
    </source>
</evidence>
<comment type="subcellular location">
    <subcellularLocation>
        <location evidence="1">Cell membrane</location>
        <topology evidence="1">Multi-pass membrane protein</topology>
    </subcellularLocation>
</comment>
<keyword evidence="9 13" id="KW-0518">Myosin</keyword>
<keyword evidence="6" id="KW-0808">Transferase</keyword>
<dbReference type="PANTHER" id="PTHR22914">
    <property type="entry name" value="CHITIN SYNTHASE"/>
    <property type="match status" value="1"/>
</dbReference>
<dbReference type="InterPro" id="IPR029044">
    <property type="entry name" value="Nucleotide-diphossugar_trans"/>
</dbReference>
<evidence type="ECO:0000256" key="2">
    <source>
        <dbReference type="ARBA" id="ARBA00006336"/>
    </source>
</evidence>
<dbReference type="Gene3D" id="3.40.850.10">
    <property type="entry name" value="Kinesin motor domain"/>
    <property type="match status" value="1"/>
</dbReference>
<dbReference type="Gene3D" id="3.10.120.10">
    <property type="entry name" value="Cytochrome b5-like heme/steroid binding domain"/>
    <property type="match status" value="1"/>
</dbReference>
<dbReference type="FunFam" id="1.20.58.530:FF:000036">
    <property type="match status" value="1"/>
</dbReference>
<feature type="transmembrane region" description="Helical" evidence="15">
    <location>
        <begin position="1987"/>
        <end position="2012"/>
    </location>
</feature>
<dbReference type="Gene3D" id="1.20.58.530">
    <property type="match status" value="1"/>
</dbReference>
<dbReference type="GO" id="GO:0005886">
    <property type="term" value="C:plasma membrane"/>
    <property type="evidence" value="ECO:0007669"/>
    <property type="project" value="UniProtKB-SubCell"/>
</dbReference>
<dbReference type="Pfam" id="PF00063">
    <property type="entry name" value="Myosin_head"/>
    <property type="match status" value="2"/>
</dbReference>
<feature type="domain" description="Myosin motor" evidence="16">
    <location>
        <begin position="323"/>
        <end position="1086"/>
    </location>
</feature>
<evidence type="ECO:0000259" key="16">
    <source>
        <dbReference type="PROSITE" id="PS51456"/>
    </source>
</evidence>
<dbReference type="GO" id="GO:0006031">
    <property type="term" value="P:chitin biosynthetic process"/>
    <property type="evidence" value="ECO:0007669"/>
    <property type="project" value="TreeGrafter"/>
</dbReference>
<feature type="transmembrane region" description="Helical" evidence="15">
    <location>
        <begin position="1253"/>
        <end position="1271"/>
    </location>
</feature>
<proteinExistence type="inferred from homology"/>
<dbReference type="STRING" id="27349.A0A0L6V3Y6"/>
<keyword evidence="10 15" id="KW-0472">Membrane</keyword>
<dbReference type="EC" id="2.4.1.16" evidence="3"/>
<dbReference type="GO" id="GO:0030428">
    <property type="term" value="C:cell septum"/>
    <property type="evidence" value="ECO:0007669"/>
    <property type="project" value="TreeGrafter"/>
</dbReference>
<dbReference type="GO" id="GO:0005524">
    <property type="term" value="F:ATP binding"/>
    <property type="evidence" value="ECO:0007669"/>
    <property type="project" value="UniProtKB-UniRule"/>
</dbReference>
<dbReference type="Gene3D" id="3.40.50.850">
    <property type="entry name" value="Isochorismatase-like"/>
    <property type="match status" value="1"/>
</dbReference>
<dbReference type="SMART" id="SM00242">
    <property type="entry name" value="MYSc"/>
    <property type="match status" value="1"/>
</dbReference>
<dbReference type="PRINTS" id="PR00193">
    <property type="entry name" value="MYOSINHEAVY"/>
</dbReference>
<dbReference type="InterPro" id="IPR000868">
    <property type="entry name" value="Isochorismatase-like_dom"/>
</dbReference>
<dbReference type="SUPFAM" id="SSF109715">
    <property type="entry name" value="DEK C-terminal domain"/>
    <property type="match status" value="1"/>
</dbReference>
<accession>A0A0L6V3Y6</accession>
<evidence type="ECO:0000256" key="10">
    <source>
        <dbReference type="ARBA" id="ARBA00023136"/>
    </source>
</evidence>
<evidence type="ECO:0000313" key="18">
    <source>
        <dbReference type="EMBL" id="KNZ55434.1"/>
    </source>
</evidence>
<feature type="region of interest" description="Actin-binding" evidence="13">
    <location>
        <begin position="971"/>
        <end position="993"/>
    </location>
</feature>
<keyword evidence="19" id="KW-1185">Reference proteome</keyword>
<dbReference type="PROSITE" id="PS51456">
    <property type="entry name" value="MYOSIN_MOTOR"/>
    <property type="match status" value="1"/>
</dbReference>
<dbReference type="InterPro" id="IPR001609">
    <property type="entry name" value="Myosin_head_motor_dom-like"/>
</dbReference>
<feature type="transmembrane region" description="Helical" evidence="15">
    <location>
        <begin position="2018"/>
        <end position="2041"/>
    </location>
</feature>
<feature type="binding site" evidence="13">
    <location>
        <begin position="384"/>
        <end position="391"/>
    </location>
    <ligand>
        <name>ATP</name>
        <dbReference type="ChEBI" id="CHEBI:30616"/>
    </ligand>
</feature>
<keyword evidence="7 15" id="KW-0812">Transmembrane</keyword>
<dbReference type="SMR" id="A0A0L6V3Y6"/>
<feature type="compositionally biased region" description="Polar residues" evidence="14">
    <location>
        <begin position="2200"/>
        <end position="2212"/>
    </location>
</feature>
<keyword evidence="13" id="KW-0547">Nucleotide-binding</keyword>
<evidence type="ECO:0000256" key="15">
    <source>
        <dbReference type="SAM" id="Phobius"/>
    </source>
</evidence>
<dbReference type="InterPro" id="IPR004835">
    <property type="entry name" value="Chitin_synth"/>
</dbReference>
<dbReference type="GO" id="GO:0031505">
    <property type="term" value="P:fungal-type cell wall organization"/>
    <property type="evidence" value="ECO:0007669"/>
    <property type="project" value="TreeGrafter"/>
</dbReference>
<feature type="region of interest" description="Disordered" evidence="14">
    <location>
        <begin position="685"/>
        <end position="707"/>
    </location>
</feature>
<feature type="region of interest" description="Disordered" evidence="14">
    <location>
        <begin position="2196"/>
        <end position="2220"/>
    </location>
</feature>
<dbReference type="Gene3D" id="1.20.120.720">
    <property type="entry name" value="Myosin VI head, motor domain, U50 subdomain"/>
    <property type="match status" value="1"/>
</dbReference>
<evidence type="ECO:0000256" key="9">
    <source>
        <dbReference type="ARBA" id="ARBA00023123"/>
    </source>
</evidence>
<keyword evidence="8 15" id="KW-1133">Transmembrane helix</keyword>
<keyword evidence="12" id="KW-0325">Glycoprotein</keyword>
<keyword evidence="13" id="KW-0009">Actin-binding</keyword>
<dbReference type="EMBL" id="LAVV01007590">
    <property type="protein sequence ID" value="KNZ55434.1"/>
    <property type="molecule type" value="Genomic_DNA"/>
</dbReference>
<reference evidence="18 19" key="1">
    <citation type="submission" date="2015-08" db="EMBL/GenBank/DDBJ databases">
        <title>Next Generation Sequencing and Analysis of the Genome of Puccinia sorghi L Schw, the Causal Agent of Maize Common Rust.</title>
        <authorList>
            <person name="Rochi L."/>
            <person name="Burguener G."/>
            <person name="Darino M."/>
            <person name="Turjanski A."/>
            <person name="Kreff E."/>
            <person name="Dieguez M.J."/>
            <person name="Sacco F."/>
        </authorList>
    </citation>
    <scope>NUCLEOTIDE SEQUENCE [LARGE SCALE GENOMIC DNA]</scope>
    <source>
        <strain evidence="18 19">RO10H11247</strain>
    </source>
</reference>
<dbReference type="Pfam" id="PF00857">
    <property type="entry name" value="Isochorismatase"/>
    <property type="match status" value="1"/>
</dbReference>
<comment type="caution">
    <text evidence="18">The sequence shown here is derived from an EMBL/GenBank/DDBJ whole genome shotgun (WGS) entry which is preliminary data.</text>
</comment>
<dbReference type="Gene3D" id="1.10.10.60">
    <property type="entry name" value="Homeodomain-like"/>
    <property type="match status" value="1"/>
</dbReference>
<dbReference type="Pfam" id="PF03142">
    <property type="entry name" value="Chitin_synth_2"/>
    <property type="match status" value="3"/>
</dbReference>
<dbReference type="InterPro" id="IPR036380">
    <property type="entry name" value="Isochorismatase-like_sf"/>
</dbReference>
<dbReference type="GO" id="GO:0004100">
    <property type="term" value="F:chitin synthase activity"/>
    <property type="evidence" value="ECO:0007669"/>
    <property type="project" value="UniProtKB-EC"/>
</dbReference>
<dbReference type="Proteomes" id="UP000037035">
    <property type="component" value="Unassembled WGS sequence"/>
</dbReference>
<feature type="transmembrane region" description="Helical" evidence="15">
    <location>
        <begin position="2048"/>
        <end position="2071"/>
    </location>
</feature>
<evidence type="ECO:0000256" key="5">
    <source>
        <dbReference type="ARBA" id="ARBA00022676"/>
    </source>
</evidence>
<dbReference type="Pfam" id="PF00173">
    <property type="entry name" value="Cyt-b5"/>
    <property type="match status" value="1"/>
</dbReference>
<dbReference type="VEuPathDB" id="FungiDB:VP01_267g1"/>
<evidence type="ECO:0000256" key="7">
    <source>
        <dbReference type="ARBA" id="ARBA00022692"/>
    </source>
</evidence>
<dbReference type="Pfam" id="PF08766">
    <property type="entry name" value="DEK_C"/>
    <property type="match status" value="1"/>
</dbReference>
<evidence type="ECO:0000256" key="4">
    <source>
        <dbReference type="ARBA" id="ARBA00022475"/>
    </source>
</evidence>
<evidence type="ECO:0000256" key="13">
    <source>
        <dbReference type="PROSITE-ProRule" id="PRU00782"/>
    </source>
</evidence>
<dbReference type="SUPFAM" id="SSF55856">
    <property type="entry name" value="Cytochrome b5-like heme/steroid binding domain"/>
    <property type="match status" value="1"/>
</dbReference>
<dbReference type="InterPro" id="IPR036961">
    <property type="entry name" value="Kinesin_motor_dom_sf"/>
</dbReference>
<dbReference type="InterPro" id="IPR036400">
    <property type="entry name" value="Cyt_B5-like_heme/steroid_sf"/>
</dbReference>
<evidence type="ECO:0000313" key="19">
    <source>
        <dbReference type="Proteomes" id="UP000037035"/>
    </source>
</evidence>
<dbReference type="GO" id="GO:0003774">
    <property type="term" value="F:cytoskeletal motor activity"/>
    <property type="evidence" value="ECO:0007669"/>
    <property type="project" value="UniProtKB-UniRule"/>
</dbReference>
<evidence type="ECO:0000256" key="1">
    <source>
        <dbReference type="ARBA" id="ARBA00004651"/>
    </source>
</evidence>
<feature type="region of interest" description="Disordered" evidence="14">
    <location>
        <begin position="1108"/>
        <end position="1150"/>
    </location>
</feature>
<dbReference type="SUPFAM" id="SSF53448">
    <property type="entry name" value="Nucleotide-diphospho-sugar transferases"/>
    <property type="match status" value="1"/>
</dbReference>
<comment type="similarity">
    <text evidence="2">Belongs to the isochorismatase family.</text>
</comment>
<dbReference type="InterPro" id="IPR014876">
    <property type="entry name" value="DEK_C"/>
</dbReference>
<feature type="transmembrane region" description="Helical" evidence="15">
    <location>
        <begin position="251"/>
        <end position="269"/>
    </location>
</feature>
<dbReference type="Gene3D" id="1.10.10.820">
    <property type="match status" value="1"/>
</dbReference>
<evidence type="ECO:0000259" key="17">
    <source>
        <dbReference type="PROSITE" id="PS51998"/>
    </source>
</evidence>
<organism evidence="18 19">
    <name type="scientific">Puccinia sorghi</name>
    <dbReference type="NCBI Taxonomy" id="27349"/>
    <lineage>
        <taxon>Eukaryota</taxon>
        <taxon>Fungi</taxon>
        <taxon>Dikarya</taxon>
        <taxon>Basidiomycota</taxon>
        <taxon>Pucciniomycotina</taxon>
        <taxon>Pucciniomycetes</taxon>
        <taxon>Pucciniales</taxon>
        <taxon>Pucciniaceae</taxon>
        <taxon>Puccinia</taxon>
    </lineage>
</organism>
<sequence>MNERDDGMAMVRWDGTVTCQSSALMIVDIQHDFLDGALAVPGAGEILPTVYSLLDDHQIGWKAVVASQDFHPPNHISFASRHAAPPFTKLLWLPPCHDEIDHPKTIDVWPDHCVQGTKGCLLEPGIESRLKSLLSLGREVKVIQKVLCQSLHDPGTDTEMENYSAFKDDSELDHYLNSLGIRNLFCVGLAGDYCVKATAESALQLGYRVFWVRSGIQSVSGEEGQTAVEESLVNCWPRSFVLVEHVSSLCYLFFFIFPLNFFFFNFFLLKRYRKLSTVKMDNQLTNLTQLISDDSPIPSHDQLLSLLQSRDRRDLHDIFIGQSILLHINPLKPTQDTNDHSSRAYHDPALNPPSNLPPHLYQLASHVFYSIKRTCKTQAIIYSGFSGSGKSTSMKLITKQLVKLSQLNSLGPSSQSSQTLKLADQIPHLFSLVSSFTHAKTFLNPTASRQSALLELHFDNLCHLAGAKLLVFGLERNRLRIPLQSSHDRTFDIFYQLLAGIPADQLPSLALQPDPSHYDLLASSSCYRLPDRPDADRIGFDDLQVALKALGFKPKHIQSLYKLLSAILLLGNIQFEHSSSRDYQDQSASVTNSETLDSVADLLGVTSQDLARVLTNRVQYIRKETVTVLLRPDAALHQRDDFTNALYGVLVAYVVETANHKLFPGDGFINELQAQGGCSILQFDSPGPQGRSEELSDMLSGGDHPTRRHSIKKLERSNTLLGRAKSFGASGYEEFCINYQTELLHTWFNSQHFDHQYSRASADGIDIPKIDFNDFSSSRLEMLRGGLLGGKADSKPGGIIGGLAKTSNSHRKGKYNSKEEADNDVLDGMRSHFASHPSFISRPSHSTSQSVFGIQHWSGPVSYDASGIVQADLGLVDVEFVTLLRNSNDSFVSRLLSGPSLALDRHPLDPTVLVAAQVSSSPLRRPSPILPTHPHISLEPGSPRGAPLDSTVALIDTSIIQPTLSQLNATISQFISHFSQCQVWNVLNIKPNDELYANEWDPVRVRHQLNCFSIPELISRKKVDYPFDFDLTMFAIRFRLEGTEAPDLRRQLTTGLMLEENKDFAMGRSRVWLTFRAFQALEERLLAEQPAGSHPRPIAGHLAGVDIPGGSPREQDSWGDLGGGGSGSYQHLVTGGSGSGDDRPISGYEAERNIPQSPGFGGEGHQLHDPPHGGPMVYRDAQAQSRVWGSEWESKQPEERDMLNKEAHYIDLKQNQTGQIDGNTNRAGATDDVLLKTDQNQTLEEVESSRARVWWVVVVWALTFYIPNFFLSTMGKMKRPDVQMAWREKVALCLLIFFMCGAVLFVILGLGKVLCPNLAKAWTPTELGYHATESDFYVGVRGQVFDLGKFWKGQHSDITAQPVTNSDMLSLAGQDLTNYFPVPLKLACPNVQTDTVNLQFENWTATVPNAVHVSGSAQVVKSSALANEKWYTEKFLPFMTNFYKGPIVYGHKLISGLANNRSIGIYDGGIYDLSDYFYTYNTQNRNPQFQYIDKSITDLFQQQPGQDVTQAIDALPLNATEKSASLACLRNMFYLGEKDFREGPQCTVANYILLAFTILIAGAVVAKFIAALQLGTKRMPELRDKFVICQVPCYTEGEESLRKTIDSLATLKYDDKRKLIFVICDGMIIGSGNDQPTPRIVLDLLGVDPSIDPDPLLFQSVSEGSKQLNYGKVYSGLYEVDGHVVPYVVVVKVGKPSERSRPGNRGKRDSQILLMKFLNRIHFDAPMCPLELEICHQIKNVIGVEPQLYEAFFVLIGYRHSLPHFIFIFSYRFLFTIDADTEVYPDSLNRLVSAASDDGRIIGICGETKLSNEKVSWWTMIQVYEYYISHHLSKAFESLFGSVTCLPGCFTLYRIRSADKGRPLVVSNLIIDEYAEIHVDVSHFLAPCLPSSQACSLMCYTIPQQTLHKKNLFSLGEDRFFTTLLMKHFPHYKTKFIPDATAMTAAPETWAVLLSQRRRWINSTIHNLGELMFLEDMCGFCCFSMRFFVMLDLVGTVILPSTTVYIIYLIVIVSTKQAAIPIISLVIIGAVYGLQAVIFLLKREWGLIFWLLIYLMAYPIWSFFLPIYSFWHFDDFSWGNTRVVVGEGKHKKVLADTDDVAFDPSVIPLRKFSDYQAAMWDDETKSSRAGYGARRPESVGGFSMASRPMGAMGGGPGSVMGGGHMDGGTLGGGGDYYRDGHPRSTMYRGSAMNLAAPGSYNRSDSRSPSQRGSMAGLNRNLNDFGGYQPALNQHQSMMSLGGMRAAQGSMSIMNGVGPAGSVRGSMMDFMGGTATPGGQMFMGAGYPSMMPIGGGNGTPSLFGMGPGIMPGNPSMMMGTGTPSMMMGGFGTPSMMMNQMGHGQGGMGMMGYGGGPGGSGHPPQPPMALTKNLSEEPSEDEIVATLRIYLSQQDLMKITKRSVRDALNELFPKLVSFCPLSLLQFPSHANLNDKKVFINHQIDKILAGNS</sequence>
<feature type="transmembrane region" description="Helical" evidence="15">
    <location>
        <begin position="1551"/>
        <end position="1575"/>
    </location>
</feature>
<feature type="compositionally biased region" description="Basic and acidic residues" evidence="14">
    <location>
        <begin position="1140"/>
        <end position="1150"/>
    </location>
</feature>
<dbReference type="OrthoDB" id="2503000at2759"/>
<protein>
    <recommendedName>
        <fullName evidence="3">chitin synthase</fullName>
        <ecNumber evidence="3">2.4.1.16</ecNumber>
    </recommendedName>
</protein>
<evidence type="ECO:0000256" key="14">
    <source>
        <dbReference type="SAM" id="MobiDB-lite"/>
    </source>
</evidence>
<gene>
    <name evidence="18" type="ORF">VP01_267g1</name>
</gene>
<dbReference type="InterPro" id="IPR001199">
    <property type="entry name" value="Cyt_B5-like_heme/steroid-bd"/>
</dbReference>
<feature type="domain" description="DEK-C" evidence="17">
    <location>
        <begin position="2375"/>
        <end position="2446"/>
    </location>
</feature>
<dbReference type="GO" id="GO:0016459">
    <property type="term" value="C:myosin complex"/>
    <property type="evidence" value="ECO:0007669"/>
    <property type="project" value="UniProtKB-KW"/>
</dbReference>
<dbReference type="PROSITE" id="PS51998">
    <property type="entry name" value="DEK_C"/>
    <property type="match status" value="1"/>
</dbReference>
<name>A0A0L6V3Y6_9BASI</name>
<comment type="similarity">
    <text evidence="13">Belongs to the TRAFAC class myosin-kinesin ATPase superfamily. Myosin family.</text>
</comment>
<dbReference type="GO" id="GO:0003779">
    <property type="term" value="F:actin binding"/>
    <property type="evidence" value="ECO:0007669"/>
    <property type="project" value="UniProtKB-KW"/>
</dbReference>
<dbReference type="PANTHER" id="PTHR22914:SF13">
    <property type="entry name" value="CHITIN SYNTHASE"/>
    <property type="match status" value="1"/>
</dbReference>
<keyword evidence="4" id="KW-1003">Cell membrane</keyword>
<evidence type="ECO:0000256" key="6">
    <source>
        <dbReference type="ARBA" id="ARBA00022679"/>
    </source>
</evidence>
<dbReference type="SUPFAM" id="SSF52499">
    <property type="entry name" value="Isochorismatase-like hydrolases"/>
    <property type="match status" value="1"/>
</dbReference>
<evidence type="ECO:0000256" key="12">
    <source>
        <dbReference type="ARBA" id="ARBA00023180"/>
    </source>
</evidence>
<feature type="transmembrane region" description="Helical" evidence="15">
    <location>
        <begin position="1292"/>
        <end position="1311"/>
    </location>
</feature>
<evidence type="ECO:0000256" key="11">
    <source>
        <dbReference type="ARBA" id="ARBA00023175"/>
    </source>
</evidence>
<evidence type="ECO:0000256" key="3">
    <source>
        <dbReference type="ARBA" id="ARBA00012543"/>
    </source>
</evidence>
<keyword evidence="11 13" id="KW-0505">Motor protein</keyword>
<dbReference type="InterPro" id="IPR027417">
    <property type="entry name" value="P-loop_NTPase"/>
</dbReference>
<dbReference type="SUPFAM" id="SSF52540">
    <property type="entry name" value="P-loop containing nucleoside triphosphate hydrolases"/>
    <property type="match status" value="1"/>
</dbReference>
<feature type="region of interest" description="Disordered" evidence="14">
    <location>
        <begin position="799"/>
        <end position="818"/>
    </location>
</feature>
<keyword evidence="13" id="KW-0067">ATP-binding</keyword>